<evidence type="ECO:0000313" key="3">
    <source>
        <dbReference type="Proteomes" id="UP000248557"/>
    </source>
</evidence>
<evidence type="ECO:0000313" key="2">
    <source>
        <dbReference type="EMBL" id="RAP02898.1"/>
    </source>
</evidence>
<reference evidence="2 3" key="1">
    <citation type="submission" date="2017-05" db="EMBL/GenBank/DDBJ databases">
        <title>Host range expansion of the Methanosphaera genus to humans and monogastric animals involves recent and extensive reduction in genome content.</title>
        <authorList>
            <person name="Hoedt E.C."/>
            <person name="Volmer J.G."/>
            <person name="Parks D.H."/>
            <person name="Rosewarne C.P."/>
            <person name="Denman S.E."/>
            <person name="Mcsweeney C.S."/>
            <person name="O Cuiv P."/>
            <person name="Hugenholtz P."/>
            <person name="Tyson G.W."/>
            <person name="Morrison M."/>
        </authorList>
    </citation>
    <scope>NUCLEOTIDE SEQUENCE [LARGE SCALE GENOMIC DNA]</scope>
    <source>
        <strain evidence="2 3">PA5</strain>
    </source>
</reference>
<dbReference type="Gene3D" id="2.30.30.240">
    <property type="entry name" value="PRC-barrel domain"/>
    <property type="match status" value="1"/>
</dbReference>
<dbReference type="AlphaFoldDB" id="A0A328Q8N9"/>
<dbReference type="InterPro" id="IPR027275">
    <property type="entry name" value="PRC-brl_dom"/>
</dbReference>
<feature type="domain" description="PRC-barrel" evidence="1">
    <location>
        <begin position="3"/>
        <end position="73"/>
    </location>
</feature>
<protein>
    <submittedName>
        <fullName evidence="2">Photosystem reaction center subunit H</fullName>
    </submittedName>
</protein>
<evidence type="ECO:0000259" key="1">
    <source>
        <dbReference type="Pfam" id="PF05239"/>
    </source>
</evidence>
<dbReference type="RefSeq" id="WP_112149628.1">
    <property type="nucleotide sequence ID" value="NZ_CATZNA010000150.1"/>
</dbReference>
<sequence>MRLLNDLIGKEVLDHTALVIGKVKDVEIDTSSNKIESIIISKGGIGESIGISKAESLVPFEMINRIGDKVILKKAINEAEQLVEELENEI</sequence>
<gene>
    <name evidence="2" type="ORF">CA615_05110</name>
</gene>
<organism evidence="2 3">
    <name type="scientific">Methanosphaera stadtmanae</name>
    <dbReference type="NCBI Taxonomy" id="2317"/>
    <lineage>
        <taxon>Archaea</taxon>
        <taxon>Methanobacteriati</taxon>
        <taxon>Methanobacteriota</taxon>
        <taxon>Methanomada group</taxon>
        <taxon>Methanobacteria</taxon>
        <taxon>Methanobacteriales</taxon>
        <taxon>Methanobacteriaceae</taxon>
        <taxon>Methanosphaera</taxon>
    </lineage>
</organism>
<accession>A0A328Q8N9</accession>
<dbReference type="Pfam" id="PF05239">
    <property type="entry name" value="PRC"/>
    <property type="match status" value="1"/>
</dbReference>
<name>A0A328Q8N9_9EURY</name>
<dbReference type="Proteomes" id="UP000248557">
    <property type="component" value="Unassembled WGS sequence"/>
</dbReference>
<comment type="caution">
    <text evidence="2">The sequence shown here is derived from an EMBL/GenBank/DDBJ whole genome shotgun (WGS) entry which is preliminary data.</text>
</comment>
<dbReference type="SUPFAM" id="SSF50346">
    <property type="entry name" value="PRC-barrel domain"/>
    <property type="match status" value="1"/>
</dbReference>
<dbReference type="InterPro" id="IPR011033">
    <property type="entry name" value="PRC_barrel-like_sf"/>
</dbReference>
<proteinExistence type="predicted"/>
<dbReference type="EMBL" id="NGJK01000064">
    <property type="protein sequence ID" value="RAP02898.1"/>
    <property type="molecule type" value="Genomic_DNA"/>
</dbReference>